<dbReference type="Proteomes" id="UP000229839">
    <property type="component" value="Unassembled WGS sequence"/>
</dbReference>
<organism evidence="1 2">
    <name type="scientific">Bartonella tribocorum</name>
    <dbReference type="NCBI Taxonomy" id="85701"/>
    <lineage>
        <taxon>Bacteria</taxon>
        <taxon>Pseudomonadati</taxon>
        <taxon>Pseudomonadota</taxon>
        <taxon>Alphaproteobacteria</taxon>
        <taxon>Hyphomicrobiales</taxon>
        <taxon>Bartonellaceae</taxon>
        <taxon>Bartonella</taxon>
    </lineage>
</organism>
<name>A0A2N9Y7W0_9HYPH</name>
<dbReference type="EMBL" id="NJGE01000061">
    <property type="protein sequence ID" value="PIT67793.1"/>
    <property type="molecule type" value="Genomic_DNA"/>
</dbReference>
<feature type="non-terminal residue" evidence="1">
    <location>
        <position position="1"/>
    </location>
</feature>
<gene>
    <name evidence="1" type="ORF">CER18_09585</name>
</gene>
<sequence length="69" mass="7588">QRIEKDVVKLLTGGTQIPNDKIVKLIQDMIKVQEKGYATKEWVKKLSAALFGGGGKALTEELNVLSAFE</sequence>
<dbReference type="STRING" id="85701.BM1374166_01031"/>
<protein>
    <submittedName>
        <fullName evidence="1">Uncharacterized protein</fullName>
    </submittedName>
</protein>
<comment type="caution">
    <text evidence="1">The sequence shown here is derived from an EMBL/GenBank/DDBJ whole genome shotgun (WGS) entry which is preliminary data.</text>
</comment>
<reference evidence="1 2" key="1">
    <citation type="submission" date="2017-06" db="EMBL/GenBank/DDBJ databases">
        <title>Draft genome of Bartonella tribocorum strain L103, isolated from a rodent in Laos.</title>
        <authorList>
            <person name="Hadjadj L."/>
            <person name="Jiyipong T."/>
            <person name="Morand S."/>
            <person name="Diene S.M."/>
            <person name="Rolain J.-M."/>
        </authorList>
    </citation>
    <scope>NUCLEOTIDE SEQUENCE [LARGE SCALE GENOMIC DNA]</scope>
    <source>
        <strain evidence="1 2">L103</strain>
    </source>
</reference>
<dbReference type="AlphaFoldDB" id="A0A2N9Y7W0"/>
<accession>A0A2N9Y7W0</accession>
<dbReference type="RefSeq" id="WP_143242726.1">
    <property type="nucleotide sequence ID" value="NZ_NJGE01000061.1"/>
</dbReference>
<proteinExistence type="predicted"/>
<evidence type="ECO:0000313" key="2">
    <source>
        <dbReference type="Proteomes" id="UP000229839"/>
    </source>
</evidence>
<evidence type="ECO:0000313" key="1">
    <source>
        <dbReference type="EMBL" id="PIT67793.1"/>
    </source>
</evidence>